<proteinExistence type="predicted"/>
<dbReference type="PANTHER" id="PTHR43798:SF33">
    <property type="entry name" value="HYDROLASE, PUTATIVE (AFU_ORTHOLOGUE AFUA_2G14860)-RELATED"/>
    <property type="match status" value="1"/>
</dbReference>
<dbReference type="InterPro" id="IPR000073">
    <property type="entry name" value="AB_hydrolase_1"/>
</dbReference>
<dbReference type="Proteomes" id="UP001368500">
    <property type="component" value="Unassembled WGS sequence"/>
</dbReference>
<dbReference type="InterPro" id="IPR050266">
    <property type="entry name" value="AB_hydrolase_sf"/>
</dbReference>
<dbReference type="Gene3D" id="3.40.50.1820">
    <property type="entry name" value="alpha/beta hydrolase"/>
    <property type="match status" value="1"/>
</dbReference>
<feature type="domain" description="AB hydrolase-1" evidence="1">
    <location>
        <begin position="35"/>
        <end position="256"/>
    </location>
</feature>
<comment type="caution">
    <text evidence="2">The sequence shown here is derived from an EMBL/GenBank/DDBJ whole genome shotgun (WGS) entry which is preliminary data.</text>
</comment>
<name>A0ABU9BFQ5_9BURK</name>
<dbReference type="RefSeq" id="WP_341376568.1">
    <property type="nucleotide sequence ID" value="NZ_JBBUTF010000030.1"/>
</dbReference>
<evidence type="ECO:0000259" key="1">
    <source>
        <dbReference type="Pfam" id="PF00561"/>
    </source>
</evidence>
<organism evidence="2 3">
    <name type="scientific">Pseudaquabacterium rugosum</name>
    <dbReference type="NCBI Taxonomy" id="2984194"/>
    <lineage>
        <taxon>Bacteria</taxon>
        <taxon>Pseudomonadati</taxon>
        <taxon>Pseudomonadota</taxon>
        <taxon>Betaproteobacteria</taxon>
        <taxon>Burkholderiales</taxon>
        <taxon>Sphaerotilaceae</taxon>
        <taxon>Pseudaquabacterium</taxon>
    </lineage>
</organism>
<evidence type="ECO:0000313" key="3">
    <source>
        <dbReference type="Proteomes" id="UP001368500"/>
    </source>
</evidence>
<reference evidence="2 3" key="1">
    <citation type="submission" date="2024-04" db="EMBL/GenBank/DDBJ databases">
        <title>Novel species of the genus Ideonella isolated from streams.</title>
        <authorList>
            <person name="Lu H."/>
        </authorList>
    </citation>
    <scope>NUCLEOTIDE SEQUENCE [LARGE SCALE GENOMIC DNA]</scope>
    <source>
        <strain evidence="2 3">BYS139W</strain>
    </source>
</reference>
<dbReference type="GO" id="GO:0016787">
    <property type="term" value="F:hydrolase activity"/>
    <property type="evidence" value="ECO:0007669"/>
    <property type="project" value="UniProtKB-KW"/>
</dbReference>
<accession>A0ABU9BFQ5</accession>
<keyword evidence="2" id="KW-0378">Hydrolase</keyword>
<evidence type="ECO:0000313" key="2">
    <source>
        <dbReference type="EMBL" id="MEK8028780.1"/>
    </source>
</evidence>
<gene>
    <name evidence="2" type="ORF">AACH11_22700</name>
</gene>
<dbReference type="PANTHER" id="PTHR43798">
    <property type="entry name" value="MONOACYLGLYCEROL LIPASE"/>
    <property type="match status" value="1"/>
</dbReference>
<sequence>MTPTDPTTRQTLTVRVDDTDVRLHVAGQRRPGQRPLVLVHGSTGSTDSHYGYLFPMLAFDRQVVSIDLAAPAGDAPLVLEQLERQVLAAIEAACGDQTVDLMGYSLGAVLAADLAARHPARVGSLVLVAGWMQTDGHQRLRNRIWHELRAARAESLPAYMMFCAFSPAFIRLRTEAELAQMAARIPLDGFVDRQMALNAAIDIRERIGDIRATTLVVGCTHDQMVPPEHARLLFGGIDDARYTQIDAGHAVVFERPAELLCQVSRFLDAPQRHPAGSVIEPDRP</sequence>
<keyword evidence="3" id="KW-1185">Reference proteome</keyword>
<dbReference type="InterPro" id="IPR029058">
    <property type="entry name" value="AB_hydrolase_fold"/>
</dbReference>
<dbReference type="SUPFAM" id="SSF53474">
    <property type="entry name" value="alpha/beta-Hydrolases"/>
    <property type="match status" value="1"/>
</dbReference>
<dbReference type="Pfam" id="PF00561">
    <property type="entry name" value="Abhydrolase_1"/>
    <property type="match status" value="1"/>
</dbReference>
<protein>
    <submittedName>
        <fullName evidence="2">Alpha/beta fold hydrolase</fullName>
    </submittedName>
</protein>
<dbReference type="PRINTS" id="PR00111">
    <property type="entry name" value="ABHYDROLASE"/>
</dbReference>
<dbReference type="EMBL" id="JBBUTF010000030">
    <property type="protein sequence ID" value="MEK8028780.1"/>
    <property type="molecule type" value="Genomic_DNA"/>
</dbReference>